<accession>Q6NDC1</accession>
<evidence type="ECO:0000256" key="5">
    <source>
        <dbReference type="SAM" id="Phobius"/>
    </source>
</evidence>
<evidence type="ECO:0000256" key="3">
    <source>
        <dbReference type="ARBA" id="ARBA00022989"/>
    </source>
</evidence>
<dbReference type="EMBL" id="BX572593">
    <property type="protein sequence ID" value="CAE25631.1"/>
    <property type="molecule type" value="Genomic_DNA"/>
</dbReference>
<dbReference type="InterPro" id="IPR023352">
    <property type="entry name" value="MAPEG-like_dom_sf"/>
</dbReference>
<dbReference type="Pfam" id="PF01124">
    <property type="entry name" value="MAPEG"/>
    <property type="match status" value="1"/>
</dbReference>
<dbReference type="eggNOG" id="COG3686">
    <property type="taxonomic scope" value="Bacteria"/>
</dbReference>
<protein>
    <recommendedName>
        <fullName evidence="7">MAPEG family protein</fullName>
    </recommendedName>
</protein>
<comment type="subcellular location">
    <subcellularLocation>
        <location evidence="1">Membrane</location>
    </subcellularLocation>
</comment>
<sequence>MPAACSCAPPLTLGETMPPMPTEITVLGWSVVLLIVQMFLASIPTTMELGGDYQAGPRDELRTPTGRFAGRANRAFRNLLETYPAFVGLALALAITGKAGGYAATASVVWLIARTLYAPLYIVEIPFARSIVWFVSLLALIAMLVRLLS</sequence>
<feature type="transmembrane region" description="Helical" evidence="5">
    <location>
        <begin position="83"/>
        <end position="111"/>
    </location>
</feature>
<keyword evidence="4 5" id="KW-0472">Membrane</keyword>
<dbReference type="PhylomeDB" id="Q6NDC1"/>
<dbReference type="AlphaFoldDB" id="Q6NDC1"/>
<dbReference type="InterPro" id="IPR001129">
    <property type="entry name" value="Membr-assoc_MAPEG"/>
</dbReference>
<keyword evidence="2 5" id="KW-0812">Transmembrane</keyword>
<evidence type="ECO:0008006" key="7">
    <source>
        <dbReference type="Google" id="ProtNLM"/>
    </source>
</evidence>
<keyword evidence="3 5" id="KW-1133">Transmembrane helix</keyword>
<dbReference type="GO" id="GO:0016020">
    <property type="term" value="C:membrane"/>
    <property type="evidence" value="ECO:0007669"/>
    <property type="project" value="UniProtKB-SubCell"/>
</dbReference>
<reference evidence="6" key="1">
    <citation type="journal article" date="2004" name="Nat. Biotechnol.">
        <title>Complete genome sequence of the metabolically versatile photosynthetic bacterium Rhodopseudomonas palustris.</title>
        <authorList>
            <person name="Larimer F.W."/>
            <person name="Chain P."/>
            <person name="Hauser L."/>
            <person name="Lamerdin J."/>
            <person name="Malfatti S."/>
            <person name="Do L."/>
            <person name="Land M.L."/>
            <person name="Pelletier D.A."/>
            <person name="Beatty J.T."/>
            <person name="Lang A.S."/>
            <person name="Tabita F.R."/>
            <person name="Gibson J.L."/>
            <person name="Hanson T.E."/>
            <person name="Bobst C."/>
            <person name="Torres J.L."/>
            <person name="Peres C."/>
            <person name="Harrison F.H."/>
            <person name="Gibson J."/>
            <person name="Harwood C.S."/>
        </authorList>
    </citation>
    <scope>NUCLEOTIDE SEQUENCE [LARGE SCALE GENOMIC DNA]</scope>
    <source>
        <strain evidence="6">CGA009</strain>
    </source>
</reference>
<feature type="transmembrane region" description="Helical" evidence="5">
    <location>
        <begin position="24"/>
        <end position="43"/>
    </location>
</feature>
<dbReference type="Gene3D" id="1.20.120.550">
    <property type="entry name" value="Membrane associated eicosanoid/glutathione metabolism-like domain"/>
    <property type="match status" value="1"/>
</dbReference>
<dbReference type="PANTHER" id="PTHR35371:SF1">
    <property type="entry name" value="BLR7753 PROTEIN"/>
    <property type="match status" value="1"/>
</dbReference>
<gene>
    <name evidence="6" type="ordered locus">RPA0187</name>
</gene>
<evidence type="ECO:0000313" key="6">
    <source>
        <dbReference type="EMBL" id="CAE25631.1"/>
    </source>
</evidence>
<dbReference type="STRING" id="258594.RPA0187"/>
<dbReference type="HOGENOM" id="CLU_110778_1_2_5"/>
<evidence type="ECO:0000256" key="2">
    <source>
        <dbReference type="ARBA" id="ARBA00022692"/>
    </source>
</evidence>
<name>Q6NDC1_RHOPA</name>
<dbReference type="PANTHER" id="PTHR35371">
    <property type="entry name" value="INNER MEMBRANE PROTEIN"/>
    <property type="match status" value="1"/>
</dbReference>
<organism evidence="6">
    <name type="scientific">Rhodopseudomonas palustris (strain ATCC BAA-98 / CGA009)</name>
    <dbReference type="NCBI Taxonomy" id="258594"/>
    <lineage>
        <taxon>Bacteria</taxon>
        <taxon>Pseudomonadati</taxon>
        <taxon>Pseudomonadota</taxon>
        <taxon>Alphaproteobacteria</taxon>
        <taxon>Hyphomicrobiales</taxon>
        <taxon>Nitrobacteraceae</taxon>
        <taxon>Rhodopseudomonas</taxon>
    </lineage>
</organism>
<evidence type="ECO:0000256" key="1">
    <source>
        <dbReference type="ARBA" id="ARBA00004370"/>
    </source>
</evidence>
<dbReference type="SUPFAM" id="SSF161084">
    <property type="entry name" value="MAPEG domain-like"/>
    <property type="match status" value="1"/>
</dbReference>
<evidence type="ECO:0000256" key="4">
    <source>
        <dbReference type="ARBA" id="ARBA00023136"/>
    </source>
</evidence>
<proteinExistence type="predicted"/>
<feature type="transmembrane region" description="Helical" evidence="5">
    <location>
        <begin position="131"/>
        <end position="148"/>
    </location>
</feature>